<organism evidence="1 2">
    <name type="scientific">Popillia japonica</name>
    <name type="common">Japanese beetle</name>
    <dbReference type="NCBI Taxonomy" id="7064"/>
    <lineage>
        <taxon>Eukaryota</taxon>
        <taxon>Metazoa</taxon>
        <taxon>Ecdysozoa</taxon>
        <taxon>Arthropoda</taxon>
        <taxon>Hexapoda</taxon>
        <taxon>Insecta</taxon>
        <taxon>Pterygota</taxon>
        <taxon>Neoptera</taxon>
        <taxon>Endopterygota</taxon>
        <taxon>Coleoptera</taxon>
        <taxon>Polyphaga</taxon>
        <taxon>Scarabaeiformia</taxon>
        <taxon>Scarabaeidae</taxon>
        <taxon>Rutelinae</taxon>
        <taxon>Popillia</taxon>
    </lineage>
</organism>
<keyword evidence="2" id="KW-1185">Reference proteome</keyword>
<proteinExistence type="predicted"/>
<dbReference type="Proteomes" id="UP001458880">
    <property type="component" value="Unassembled WGS sequence"/>
</dbReference>
<evidence type="ECO:0000313" key="1">
    <source>
        <dbReference type="EMBL" id="KAK9695677.1"/>
    </source>
</evidence>
<name>A0AAW1IZS9_POPJA</name>
<dbReference type="AlphaFoldDB" id="A0AAW1IZS9"/>
<comment type="caution">
    <text evidence="1">The sequence shown here is derived from an EMBL/GenBank/DDBJ whole genome shotgun (WGS) entry which is preliminary data.</text>
</comment>
<protein>
    <submittedName>
        <fullName evidence="1">Uncharacterized protein</fullName>
    </submittedName>
</protein>
<sequence>MDESALSIIQKPPKVFAQTAKKQDTSHLLRHHNNSDADVDGGHRLLFQQRTPPRTSSENLNPVEKDMAAPSFLVSTTKTKSLFSVAQISPVPQAMKTTARKRKARVSAELTGSRNMEEIKAKETAKIQSLLILNFSVIFSKEPNCVTLHSCSINTHSSILKC</sequence>
<reference evidence="1 2" key="1">
    <citation type="journal article" date="2024" name="BMC Genomics">
        <title>De novo assembly and annotation of Popillia japonica's genome with initial clues to its potential as an invasive pest.</title>
        <authorList>
            <person name="Cucini C."/>
            <person name="Boschi S."/>
            <person name="Funari R."/>
            <person name="Cardaioli E."/>
            <person name="Iannotti N."/>
            <person name="Marturano G."/>
            <person name="Paoli F."/>
            <person name="Bruttini M."/>
            <person name="Carapelli A."/>
            <person name="Frati F."/>
            <person name="Nardi F."/>
        </authorList>
    </citation>
    <scope>NUCLEOTIDE SEQUENCE [LARGE SCALE GENOMIC DNA]</scope>
    <source>
        <strain evidence="1">DMR45628</strain>
    </source>
</reference>
<gene>
    <name evidence="1" type="ORF">QE152_g32419</name>
</gene>
<accession>A0AAW1IZS9</accession>
<evidence type="ECO:0000313" key="2">
    <source>
        <dbReference type="Proteomes" id="UP001458880"/>
    </source>
</evidence>
<dbReference type="EMBL" id="JASPKY010000474">
    <property type="protein sequence ID" value="KAK9695677.1"/>
    <property type="molecule type" value="Genomic_DNA"/>
</dbReference>